<organism evidence="6 7">
    <name type="scientific">Pelagibacterium halotolerans (strain DSM 22347 / JCM 15775 / CGMCC 1.7692 / B2)</name>
    <dbReference type="NCBI Taxonomy" id="1082931"/>
    <lineage>
        <taxon>Bacteria</taxon>
        <taxon>Pseudomonadati</taxon>
        <taxon>Pseudomonadota</taxon>
        <taxon>Alphaproteobacteria</taxon>
        <taxon>Hyphomicrobiales</taxon>
        <taxon>Devosiaceae</taxon>
        <taxon>Pelagibacterium</taxon>
    </lineage>
</organism>
<dbReference type="FunFam" id="1.10.10.60:FF:000141">
    <property type="entry name" value="TetR family transcriptional regulator"/>
    <property type="match status" value="1"/>
</dbReference>
<dbReference type="PATRIC" id="fig|1082931.4.peg.575"/>
<dbReference type="PRINTS" id="PR00455">
    <property type="entry name" value="HTHTETR"/>
</dbReference>
<dbReference type="InterPro" id="IPR050109">
    <property type="entry name" value="HTH-type_TetR-like_transc_reg"/>
</dbReference>
<evidence type="ECO:0000256" key="3">
    <source>
        <dbReference type="ARBA" id="ARBA00023163"/>
    </source>
</evidence>
<dbReference type="GO" id="GO:0000976">
    <property type="term" value="F:transcription cis-regulatory region binding"/>
    <property type="evidence" value="ECO:0007669"/>
    <property type="project" value="TreeGrafter"/>
</dbReference>
<evidence type="ECO:0000313" key="7">
    <source>
        <dbReference type="Proteomes" id="UP000008850"/>
    </source>
</evidence>
<dbReference type="KEGG" id="phl:KKY_579"/>
<name>G4RBV7_PELHB</name>
<evidence type="ECO:0000313" key="6">
    <source>
        <dbReference type="EMBL" id="AEQ50620.1"/>
    </source>
</evidence>
<dbReference type="InterPro" id="IPR001647">
    <property type="entry name" value="HTH_TetR"/>
</dbReference>
<feature type="DNA-binding region" description="H-T-H motif" evidence="4">
    <location>
        <begin position="32"/>
        <end position="51"/>
    </location>
</feature>
<proteinExistence type="predicted"/>
<evidence type="ECO:0000256" key="4">
    <source>
        <dbReference type="PROSITE-ProRule" id="PRU00335"/>
    </source>
</evidence>
<keyword evidence="7" id="KW-1185">Reference proteome</keyword>
<keyword evidence="1" id="KW-0805">Transcription regulation</keyword>
<dbReference type="GO" id="GO:0003700">
    <property type="term" value="F:DNA-binding transcription factor activity"/>
    <property type="evidence" value="ECO:0007669"/>
    <property type="project" value="TreeGrafter"/>
</dbReference>
<dbReference type="InterPro" id="IPR009057">
    <property type="entry name" value="Homeodomain-like_sf"/>
</dbReference>
<dbReference type="Gene3D" id="1.10.357.10">
    <property type="entry name" value="Tetracycline Repressor, domain 2"/>
    <property type="match status" value="1"/>
</dbReference>
<dbReference type="AlphaFoldDB" id="G4RBV7"/>
<reference evidence="6 7" key="1">
    <citation type="journal article" date="2012" name="J. Bacteriol.">
        <title>Complete genome sequence of Pelagibacterium halotolerans B2T.</title>
        <authorList>
            <person name="Huo Y.Y."/>
            <person name="Cheng H."/>
            <person name="Han X.F."/>
            <person name="Jiang X.W."/>
            <person name="Sun C."/>
            <person name="Zhang X.Q."/>
            <person name="Zhu X.F."/>
            <person name="Liu Y.F."/>
            <person name="Li P.F."/>
            <person name="Ni P.X."/>
            <person name="Wu M."/>
        </authorList>
    </citation>
    <scope>NUCLEOTIDE SEQUENCE [LARGE SCALE GENOMIC DNA]</scope>
    <source>
        <strain evidence="7">DSM 22347 / JCM 15775 / CGMCC 1.7692 / B2</strain>
    </source>
</reference>
<dbReference type="PANTHER" id="PTHR30055">
    <property type="entry name" value="HTH-TYPE TRANSCRIPTIONAL REGULATOR RUTR"/>
    <property type="match status" value="1"/>
</dbReference>
<feature type="domain" description="HTH tetR-type" evidence="5">
    <location>
        <begin position="9"/>
        <end position="69"/>
    </location>
</feature>
<evidence type="ECO:0000256" key="2">
    <source>
        <dbReference type="ARBA" id="ARBA00023125"/>
    </source>
</evidence>
<sequence length="188" mass="20179">MSSPSPRVLEKRRRILEAAQAVMLRTGLRAATMEAIAKAAGIAKPTLYAQFSDKDAVFDALIDDLVCDKSETFARAFDIDAPLDERVGNAMAEMYGSIADMLEGSPHAAELVSEPHRLGRKFKEVDDAILARLAGAFSDAGIEEPERLATMLLASGSGILAKFPDGSAVRAAIRLLCERVIRGSFRAG</sequence>
<keyword evidence="2 4" id="KW-0238">DNA-binding</keyword>
<dbReference type="SUPFAM" id="SSF46689">
    <property type="entry name" value="Homeodomain-like"/>
    <property type="match status" value="1"/>
</dbReference>
<dbReference type="RefSeq" id="WP_014129769.1">
    <property type="nucleotide sequence ID" value="NC_016078.1"/>
</dbReference>
<dbReference type="Proteomes" id="UP000008850">
    <property type="component" value="Chromosome"/>
</dbReference>
<dbReference type="eggNOG" id="COG1309">
    <property type="taxonomic scope" value="Bacteria"/>
</dbReference>
<evidence type="ECO:0000256" key="1">
    <source>
        <dbReference type="ARBA" id="ARBA00023015"/>
    </source>
</evidence>
<evidence type="ECO:0000259" key="5">
    <source>
        <dbReference type="PROSITE" id="PS50977"/>
    </source>
</evidence>
<protein>
    <submittedName>
        <fullName evidence="6">Putative transcriptional regulator, TetR family</fullName>
    </submittedName>
</protein>
<dbReference type="Pfam" id="PF00440">
    <property type="entry name" value="TetR_N"/>
    <property type="match status" value="1"/>
</dbReference>
<keyword evidence="3" id="KW-0804">Transcription</keyword>
<gene>
    <name evidence="6" type="ordered locus">KKY_579</name>
</gene>
<dbReference type="PROSITE" id="PS50977">
    <property type="entry name" value="HTH_TETR_2"/>
    <property type="match status" value="1"/>
</dbReference>
<dbReference type="PANTHER" id="PTHR30055:SF234">
    <property type="entry name" value="HTH-TYPE TRANSCRIPTIONAL REGULATOR BETI"/>
    <property type="match status" value="1"/>
</dbReference>
<accession>G4RBV7</accession>
<dbReference type="HOGENOM" id="CLU_069356_36_0_5"/>
<dbReference type="EMBL" id="CP003075">
    <property type="protein sequence ID" value="AEQ50620.1"/>
    <property type="molecule type" value="Genomic_DNA"/>
</dbReference>